<evidence type="ECO:0000256" key="16">
    <source>
        <dbReference type="PIRSR" id="PIRSR601384-3"/>
    </source>
</evidence>
<evidence type="ECO:0000256" key="2">
    <source>
        <dbReference type="ARBA" id="ARBA00004613"/>
    </source>
</evidence>
<evidence type="ECO:0000256" key="3">
    <source>
        <dbReference type="ARBA" id="ARBA00010279"/>
    </source>
</evidence>
<feature type="disulfide bond" evidence="16">
    <location>
        <begin position="180"/>
        <end position="246"/>
    </location>
</feature>
<proteinExistence type="inferred from homology"/>
<evidence type="ECO:0000256" key="11">
    <source>
        <dbReference type="ARBA" id="ARBA00022833"/>
    </source>
</evidence>
<evidence type="ECO:0000313" key="19">
    <source>
        <dbReference type="EMBL" id="KAF9445022.1"/>
    </source>
</evidence>
<evidence type="ECO:0000256" key="10">
    <source>
        <dbReference type="ARBA" id="ARBA00022801"/>
    </source>
</evidence>
<accession>A0A9P5X5R4</accession>
<dbReference type="InterPro" id="IPR001384">
    <property type="entry name" value="Peptidase_M35"/>
</dbReference>
<reference evidence="19" key="1">
    <citation type="submission" date="2020-11" db="EMBL/GenBank/DDBJ databases">
        <authorList>
            <consortium name="DOE Joint Genome Institute"/>
            <person name="Ahrendt S."/>
            <person name="Riley R."/>
            <person name="Andreopoulos W."/>
            <person name="Labutti K."/>
            <person name="Pangilinan J."/>
            <person name="Ruiz-Duenas F.J."/>
            <person name="Barrasa J.M."/>
            <person name="Sanchez-Garcia M."/>
            <person name="Camarero S."/>
            <person name="Miyauchi S."/>
            <person name="Serrano A."/>
            <person name="Linde D."/>
            <person name="Babiker R."/>
            <person name="Drula E."/>
            <person name="Ayuso-Fernandez I."/>
            <person name="Pacheco R."/>
            <person name="Padilla G."/>
            <person name="Ferreira P."/>
            <person name="Barriuso J."/>
            <person name="Kellner H."/>
            <person name="Castanera R."/>
            <person name="Alfaro M."/>
            <person name="Ramirez L."/>
            <person name="Pisabarro A.G."/>
            <person name="Kuo A."/>
            <person name="Tritt A."/>
            <person name="Lipzen A."/>
            <person name="He G."/>
            <person name="Yan M."/>
            <person name="Ng V."/>
            <person name="Cullen D."/>
            <person name="Martin F."/>
            <person name="Rosso M.-N."/>
            <person name="Henrissat B."/>
            <person name="Hibbett D."/>
            <person name="Martinez A.T."/>
            <person name="Grigoriev I.V."/>
        </authorList>
    </citation>
    <scope>NUCLEOTIDE SEQUENCE</scope>
    <source>
        <strain evidence="19">MF-IS2</strain>
    </source>
</reference>
<keyword evidence="7" id="KW-0165">Cleavage on pair of basic residues</keyword>
<comment type="caution">
    <text evidence="19">The sequence shown here is derived from an EMBL/GenBank/DDBJ whole genome shotgun (WGS) entry which is preliminary data.</text>
</comment>
<dbReference type="InterPro" id="IPR050414">
    <property type="entry name" value="Fungal_M35_metalloproteases"/>
</dbReference>
<dbReference type="InterPro" id="IPR029463">
    <property type="entry name" value="Lys_MEP"/>
</dbReference>
<evidence type="ECO:0000256" key="9">
    <source>
        <dbReference type="ARBA" id="ARBA00022729"/>
    </source>
</evidence>
<dbReference type="InterPro" id="IPR024079">
    <property type="entry name" value="MetalloPept_cat_dom_sf"/>
</dbReference>
<keyword evidence="20" id="KW-1185">Reference proteome</keyword>
<dbReference type="PANTHER" id="PTHR37016:SF3">
    <property type="entry name" value="NEUTRAL PROTEASE 2-RELATED"/>
    <property type="match status" value="1"/>
</dbReference>
<feature type="non-terminal residue" evidence="19">
    <location>
        <position position="335"/>
    </location>
</feature>
<dbReference type="GO" id="GO:0005576">
    <property type="term" value="C:extracellular region"/>
    <property type="evidence" value="ECO:0007669"/>
    <property type="project" value="UniProtKB-SubCell"/>
</dbReference>
<keyword evidence="6" id="KW-0645">Protease</keyword>
<feature type="binding site" evidence="15">
    <location>
        <position position="301"/>
    </location>
    <ligand>
        <name>Zn(2+)</name>
        <dbReference type="ChEBI" id="CHEBI:29105"/>
        <note>catalytic</note>
    </ligand>
</feature>
<keyword evidence="9 17" id="KW-0732">Signal</keyword>
<dbReference type="Gene3D" id="2.60.40.2970">
    <property type="match status" value="1"/>
</dbReference>
<comment type="catalytic activity">
    <reaction evidence="1">
        <text>Preferential cleavage of bonds with hydrophobic residues in P1'. Also 3-Asn-|-Gln-4 and 8-Gly-|-Ser-9 bonds in insulin B chain.</text>
        <dbReference type="EC" id="3.4.24.39"/>
    </reaction>
</comment>
<keyword evidence="11 15" id="KW-0862">Zinc</keyword>
<dbReference type="SMART" id="SM01351">
    <property type="entry name" value="Aspzincin_M35"/>
    <property type="match status" value="1"/>
</dbReference>
<dbReference type="Proteomes" id="UP000807342">
    <property type="component" value="Unassembled WGS sequence"/>
</dbReference>
<evidence type="ECO:0000256" key="7">
    <source>
        <dbReference type="ARBA" id="ARBA00022685"/>
    </source>
</evidence>
<evidence type="ECO:0000259" key="18">
    <source>
        <dbReference type="SMART" id="SM01351"/>
    </source>
</evidence>
<evidence type="ECO:0000256" key="6">
    <source>
        <dbReference type="ARBA" id="ARBA00022670"/>
    </source>
</evidence>
<dbReference type="SUPFAM" id="SSF55486">
    <property type="entry name" value="Metalloproteases ('zincins'), catalytic domain"/>
    <property type="match status" value="1"/>
</dbReference>
<evidence type="ECO:0000256" key="4">
    <source>
        <dbReference type="ARBA" id="ARBA00012431"/>
    </source>
</evidence>
<evidence type="ECO:0000256" key="12">
    <source>
        <dbReference type="ARBA" id="ARBA00023049"/>
    </source>
</evidence>
<feature type="domain" description="Lysine-specific metallo-endopeptidase" evidence="18">
    <location>
        <begin position="205"/>
        <end position="335"/>
    </location>
</feature>
<dbReference type="CDD" id="cd11008">
    <property type="entry name" value="M35_deuterolysin_like"/>
    <property type="match status" value="1"/>
</dbReference>
<evidence type="ECO:0000256" key="1">
    <source>
        <dbReference type="ARBA" id="ARBA00001187"/>
    </source>
</evidence>
<keyword evidence="5" id="KW-0964">Secreted</keyword>
<keyword evidence="12" id="KW-0482">Metalloprotease</keyword>
<comment type="similarity">
    <text evidence="3">Belongs to the peptidase M35 family.</text>
</comment>
<feature type="active site" evidence="14">
    <location>
        <position position="302"/>
    </location>
</feature>
<evidence type="ECO:0000313" key="20">
    <source>
        <dbReference type="Proteomes" id="UP000807342"/>
    </source>
</evidence>
<feature type="binding site" evidence="15">
    <location>
        <position position="312"/>
    </location>
    <ligand>
        <name>Zn(2+)</name>
        <dbReference type="ChEBI" id="CHEBI:29105"/>
        <note>catalytic</note>
    </ligand>
</feature>
<feature type="binding site" evidence="15">
    <location>
        <position position="305"/>
    </location>
    <ligand>
        <name>Zn(2+)</name>
        <dbReference type="ChEBI" id="CHEBI:29105"/>
        <note>catalytic</note>
    </ligand>
</feature>
<dbReference type="Gene3D" id="3.40.390.10">
    <property type="entry name" value="Collagenase (Catalytic Domain)"/>
    <property type="match status" value="1"/>
</dbReference>
<dbReference type="GO" id="GO:0046872">
    <property type="term" value="F:metal ion binding"/>
    <property type="evidence" value="ECO:0007669"/>
    <property type="project" value="UniProtKB-KW"/>
</dbReference>
<comment type="cofactor">
    <cofactor evidence="15">
        <name>Zn(2+)</name>
        <dbReference type="ChEBI" id="CHEBI:29105"/>
    </cofactor>
    <text evidence="15">Binds 1 zinc ion per subunit.</text>
</comment>
<evidence type="ECO:0000256" key="13">
    <source>
        <dbReference type="ARBA" id="ARBA00023145"/>
    </source>
</evidence>
<evidence type="ECO:0000256" key="8">
    <source>
        <dbReference type="ARBA" id="ARBA00022723"/>
    </source>
</evidence>
<keyword evidence="10" id="KW-0378">Hydrolase</keyword>
<dbReference type="AlphaFoldDB" id="A0A9P5X5R4"/>
<evidence type="ECO:0000256" key="17">
    <source>
        <dbReference type="SAM" id="SignalP"/>
    </source>
</evidence>
<sequence>MFRPLVALSLFGIALATPYKRTDGLTVFVTGPSSSVSSIDDLKFIASITNHGAETVKVLKYATILDDKLPTRSFTVTKDGEEVKFTGIKMSVSLDKAGDSAYATINPGETITVNHDVAHLFDFATAGPGKFTFSPLANFAINSNSALSRISAASSNIEVEVTGDVAKRELPLNKRAVDICTDSTLKAFIDGSYTEAKSLASIGSSYVSSQGTSDSVFEGYFGSNSASAVTSILNAVSSESSSSRTCVDDYDVCGDGVIAYTVIATTDIYYCDIFFDEVPSSNLCSGTTVASRNIRGGTTLHELTHAVGGTDDINYGCAADQSLSDSEKISNADNF</sequence>
<evidence type="ECO:0000256" key="15">
    <source>
        <dbReference type="PIRSR" id="PIRSR601384-2"/>
    </source>
</evidence>
<feature type="chain" id="PRO_5040500679" description="deuterolysin" evidence="17">
    <location>
        <begin position="17"/>
        <end position="335"/>
    </location>
</feature>
<dbReference type="GO" id="GO:0004222">
    <property type="term" value="F:metalloendopeptidase activity"/>
    <property type="evidence" value="ECO:0007669"/>
    <property type="project" value="InterPro"/>
</dbReference>
<gene>
    <name evidence="19" type="ORF">P691DRAFT_645847</name>
</gene>
<evidence type="ECO:0000256" key="5">
    <source>
        <dbReference type="ARBA" id="ARBA00022525"/>
    </source>
</evidence>
<name>A0A9P5X5R4_9AGAR</name>
<dbReference type="PANTHER" id="PTHR37016">
    <property type="match status" value="1"/>
</dbReference>
<dbReference type="GO" id="GO:0006508">
    <property type="term" value="P:proteolysis"/>
    <property type="evidence" value="ECO:0007669"/>
    <property type="project" value="UniProtKB-KW"/>
</dbReference>
<keyword evidence="13" id="KW-0865">Zymogen</keyword>
<feature type="signal peptide" evidence="17">
    <location>
        <begin position="1"/>
        <end position="16"/>
    </location>
</feature>
<evidence type="ECO:0000256" key="14">
    <source>
        <dbReference type="PIRSR" id="PIRSR601384-1"/>
    </source>
</evidence>
<dbReference type="EMBL" id="MU151331">
    <property type="protein sequence ID" value="KAF9445022.1"/>
    <property type="molecule type" value="Genomic_DNA"/>
</dbReference>
<keyword evidence="8 15" id="KW-0479">Metal-binding</keyword>
<feature type="disulfide bond" evidence="16">
    <location>
        <begin position="253"/>
        <end position="271"/>
    </location>
</feature>
<protein>
    <recommendedName>
        <fullName evidence="4">deuterolysin</fullName>
        <ecNumber evidence="4">3.4.24.39</ecNumber>
    </recommendedName>
</protein>
<comment type="subcellular location">
    <subcellularLocation>
        <location evidence="2">Secreted</location>
    </subcellularLocation>
</comment>
<dbReference type="Pfam" id="PF02102">
    <property type="entry name" value="Peptidase_M35"/>
    <property type="match status" value="1"/>
</dbReference>
<dbReference type="OrthoDB" id="412874at2759"/>
<organism evidence="19 20">
    <name type="scientific">Macrolepiota fuliginosa MF-IS2</name>
    <dbReference type="NCBI Taxonomy" id="1400762"/>
    <lineage>
        <taxon>Eukaryota</taxon>
        <taxon>Fungi</taxon>
        <taxon>Dikarya</taxon>
        <taxon>Basidiomycota</taxon>
        <taxon>Agaricomycotina</taxon>
        <taxon>Agaricomycetes</taxon>
        <taxon>Agaricomycetidae</taxon>
        <taxon>Agaricales</taxon>
        <taxon>Agaricineae</taxon>
        <taxon>Agaricaceae</taxon>
        <taxon>Macrolepiota</taxon>
    </lineage>
</organism>
<dbReference type="EC" id="3.4.24.39" evidence="4"/>